<organism evidence="1">
    <name type="scientific">Desulfofervidus auxilii</name>
    <dbReference type="NCBI Taxonomy" id="1621989"/>
    <lineage>
        <taxon>Bacteria</taxon>
        <taxon>Pseudomonadati</taxon>
        <taxon>Thermodesulfobacteriota</taxon>
        <taxon>Candidatus Desulfofervidia</taxon>
        <taxon>Candidatus Desulfofervidales</taxon>
        <taxon>Candidatus Desulfofervidaceae</taxon>
        <taxon>Candidatus Desulfofervidus</taxon>
    </lineage>
</organism>
<name>A0A7C1VNT4_DESA2</name>
<comment type="caution">
    <text evidence="1">The sequence shown here is derived from an EMBL/GenBank/DDBJ whole genome shotgun (WGS) entry which is preliminary data.</text>
</comment>
<reference evidence="1" key="1">
    <citation type="journal article" date="2020" name="mSystems">
        <title>Genome- and Community-Level Interaction Insights into Carbon Utilization and Element Cycling Functions of Hydrothermarchaeota in Hydrothermal Sediment.</title>
        <authorList>
            <person name="Zhou Z."/>
            <person name="Liu Y."/>
            <person name="Xu W."/>
            <person name="Pan J."/>
            <person name="Luo Z.H."/>
            <person name="Li M."/>
        </authorList>
    </citation>
    <scope>NUCLEOTIDE SEQUENCE [LARGE SCALE GENOMIC DNA]</scope>
    <source>
        <strain evidence="1">HyVt-389</strain>
    </source>
</reference>
<dbReference type="AlphaFoldDB" id="A0A7C1VNT4"/>
<dbReference type="Proteomes" id="UP000885738">
    <property type="component" value="Unassembled WGS sequence"/>
</dbReference>
<protein>
    <submittedName>
        <fullName evidence="1">Uncharacterized protein</fullName>
    </submittedName>
</protein>
<proteinExistence type="predicted"/>
<dbReference type="EMBL" id="DRIH01000149">
    <property type="protein sequence ID" value="HEC68022.1"/>
    <property type="molecule type" value="Genomic_DNA"/>
</dbReference>
<gene>
    <name evidence="1" type="ORF">ENI35_04320</name>
</gene>
<accession>A0A7C1VNT4</accession>
<evidence type="ECO:0000313" key="1">
    <source>
        <dbReference type="EMBL" id="HEC68022.1"/>
    </source>
</evidence>
<sequence>MIEDITSARPIAVVEFRDDGRYEVTCPKGHKSVTILQQQKFEVLFDIGAYAIVDGYYREAVSSFTSSLERFYEFFVKAVLLNKGIDEQVFKKTWKLIASHSERQLGAFIFIYTTEFGTPPTLLSNRKVQFRNEVIHKGKIPTRQEALDYGQAVLDVIRPILKQVKEKYPEGVQKTVFQHLKECRASEDNKRQVSTMAIRTILSLSITEPDYDDRSLEESLASLQRWD</sequence>